<evidence type="ECO:0000256" key="1">
    <source>
        <dbReference type="ARBA" id="ARBA00022598"/>
    </source>
</evidence>
<sequence length="314" mass="35232">MIALLSALSDGKKHFYTDLCQELSVTKQQLAEDLQQLDQQGIEICCEADGCYWLAAAELLDRAFLTKNLPHQQLLIQPVIDSTNQYLLNNLSKLSNNSVCLAEYQFAGRGRRGRQWLSPFAGQVIMSYYRIFSTNCDISGLSLAVGMAVAQALTELNLHSVQLKWPNDIWLNGKKLGGILIEMKHNPHLAQNQVVIGLGLNVNLPKKIVVDQPITMVSEQQNINRNLLIVKLIQHLAQALTLFEQQGLSAFISQWRQYDAFYQKKVKLLLENQSIIGIEQGINAKGELLLNTEDNQQLSFSIGEISLRPISDES</sequence>
<dbReference type="SUPFAM" id="SSF50037">
    <property type="entry name" value="C-terminal domain of transcriptional repressors"/>
    <property type="match status" value="1"/>
</dbReference>
<dbReference type="RefSeq" id="WP_013746500.1">
    <property type="nucleotide sequence ID" value="NZ_AP035889.1"/>
</dbReference>
<reference evidence="8 9" key="1">
    <citation type="submission" date="2014-08" db="EMBL/GenBank/DDBJ databases">
        <title>Chaperone-usher fimbriae in a diverse selection of Gallibacterium genomes.</title>
        <authorList>
            <person name="Kudirkiene E."/>
            <person name="Bager R.J."/>
            <person name="Johnson T.J."/>
            <person name="Bojesen A.M."/>
        </authorList>
    </citation>
    <scope>NUCLEOTIDE SEQUENCE [LARGE SCALE GENOMIC DNA]</scope>
    <source>
        <strain evidence="8 9">20558/3kl.</strain>
    </source>
</reference>
<dbReference type="NCBIfam" id="NF008847">
    <property type="entry name" value="PRK11886.1-2"/>
    <property type="match status" value="1"/>
</dbReference>
<dbReference type="GO" id="GO:0004077">
    <property type="term" value="F:biotin--[biotin carboxyl-carrier protein] ligase activity"/>
    <property type="evidence" value="ECO:0007669"/>
    <property type="project" value="UniProtKB-EC"/>
</dbReference>
<dbReference type="Pfam" id="PF03099">
    <property type="entry name" value="BPL_LplA_LipB"/>
    <property type="match status" value="1"/>
</dbReference>
<dbReference type="InterPro" id="IPR003142">
    <property type="entry name" value="BPL_C"/>
</dbReference>
<name>A0A0A2XIW2_9PAST</name>
<gene>
    <name evidence="8" type="ORF">JP32_05240</name>
</gene>
<dbReference type="Proteomes" id="UP000030526">
    <property type="component" value="Unassembled WGS sequence"/>
</dbReference>
<comment type="caution">
    <text evidence="8">The sequence shown here is derived from an EMBL/GenBank/DDBJ whole genome shotgun (WGS) entry which is preliminary data.</text>
</comment>
<dbReference type="EC" id="6.3.4.15" evidence="5"/>
<dbReference type="Gene3D" id="3.30.930.10">
    <property type="entry name" value="Bira Bifunctional Protein, Domain 2"/>
    <property type="match status" value="1"/>
</dbReference>
<dbReference type="CDD" id="cd16442">
    <property type="entry name" value="BPL"/>
    <property type="match status" value="1"/>
</dbReference>
<dbReference type="PANTHER" id="PTHR12835">
    <property type="entry name" value="BIOTIN PROTEIN LIGASE"/>
    <property type="match status" value="1"/>
</dbReference>
<accession>A0A0A2XIW2</accession>
<evidence type="ECO:0000313" key="8">
    <source>
        <dbReference type="EMBL" id="KGQ32108.1"/>
    </source>
</evidence>
<organism evidence="8 9">
    <name type="scientific">Gallibacterium anatis</name>
    <dbReference type="NCBI Taxonomy" id="750"/>
    <lineage>
        <taxon>Bacteria</taxon>
        <taxon>Pseudomonadati</taxon>
        <taxon>Pseudomonadota</taxon>
        <taxon>Gammaproteobacteria</taxon>
        <taxon>Pasteurellales</taxon>
        <taxon>Pasteurellaceae</taxon>
        <taxon>Gallibacterium</taxon>
    </lineage>
</organism>
<keyword evidence="1 8" id="KW-0436">Ligase</keyword>
<dbReference type="InterPro" id="IPR004408">
    <property type="entry name" value="Biotin_CoA_COase_ligase"/>
</dbReference>
<keyword evidence="4" id="KW-0092">Biotin</keyword>
<dbReference type="PANTHER" id="PTHR12835:SF5">
    <property type="entry name" value="BIOTIN--PROTEIN LIGASE"/>
    <property type="match status" value="1"/>
</dbReference>
<comment type="catalytic activity">
    <reaction evidence="6">
        <text>biotin + L-lysyl-[protein] + ATP = N(6)-biotinyl-L-lysyl-[protein] + AMP + diphosphate + H(+)</text>
        <dbReference type="Rhea" id="RHEA:11756"/>
        <dbReference type="Rhea" id="RHEA-COMP:9752"/>
        <dbReference type="Rhea" id="RHEA-COMP:10505"/>
        <dbReference type="ChEBI" id="CHEBI:15378"/>
        <dbReference type="ChEBI" id="CHEBI:29969"/>
        <dbReference type="ChEBI" id="CHEBI:30616"/>
        <dbReference type="ChEBI" id="CHEBI:33019"/>
        <dbReference type="ChEBI" id="CHEBI:57586"/>
        <dbReference type="ChEBI" id="CHEBI:83144"/>
        <dbReference type="ChEBI" id="CHEBI:456215"/>
        <dbReference type="EC" id="6.3.4.15"/>
    </reaction>
</comment>
<dbReference type="InterPro" id="IPR045864">
    <property type="entry name" value="aa-tRNA-synth_II/BPL/LPL"/>
</dbReference>
<dbReference type="OMA" id="AVWKHIE"/>
<keyword evidence="2" id="KW-0547">Nucleotide-binding</keyword>
<keyword evidence="3" id="KW-0067">ATP-binding</keyword>
<dbReference type="EMBL" id="JPXS01000025">
    <property type="protein sequence ID" value="KGQ32108.1"/>
    <property type="molecule type" value="Genomic_DNA"/>
</dbReference>
<dbReference type="InterPro" id="IPR008988">
    <property type="entry name" value="Transcriptional_repressor_C"/>
</dbReference>
<dbReference type="Pfam" id="PF02237">
    <property type="entry name" value="BPL_C"/>
    <property type="match status" value="1"/>
</dbReference>
<evidence type="ECO:0000256" key="4">
    <source>
        <dbReference type="ARBA" id="ARBA00023267"/>
    </source>
</evidence>
<dbReference type="SUPFAM" id="SSF55681">
    <property type="entry name" value="Class II aaRS and biotin synthetases"/>
    <property type="match status" value="1"/>
</dbReference>
<protein>
    <recommendedName>
        <fullName evidence="5">biotin--[biotin carboxyl-carrier protein] ligase</fullName>
        <ecNumber evidence="5">6.3.4.15</ecNumber>
    </recommendedName>
</protein>
<dbReference type="PROSITE" id="PS51733">
    <property type="entry name" value="BPL_LPL_CATALYTIC"/>
    <property type="match status" value="1"/>
</dbReference>
<evidence type="ECO:0000256" key="3">
    <source>
        <dbReference type="ARBA" id="ARBA00022840"/>
    </source>
</evidence>
<evidence type="ECO:0000256" key="2">
    <source>
        <dbReference type="ARBA" id="ARBA00022741"/>
    </source>
</evidence>
<evidence type="ECO:0000313" key="9">
    <source>
        <dbReference type="Proteomes" id="UP000030526"/>
    </source>
</evidence>
<dbReference type="Gene3D" id="2.30.30.100">
    <property type="match status" value="1"/>
</dbReference>
<evidence type="ECO:0000256" key="5">
    <source>
        <dbReference type="ARBA" id="ARBA00024227"/>
    </source>
</evidence>
<evidence type="ECO:0000256" key="6">
    <source>
        <dbReference type="ARBA" id="ARBA00047846"/>
    </source>
</evidence>
<feature type="domain" description="BPL/LPL catalytic" evidence="7">
    <location>
        <begin position="58"/>
        <end position="244"/>
    </location>
</feature>
<dbReference type="InterPro" id="IPR004143">
    <property type="entry name" value="BPL_LPL_catalytic"/>
</dbReference>
<dbReference type="GO" id="GO:0005524">
    <property type="term" value="F:ATP binding"/>
    <property type="evidence" value="ECO:0007669"/>
    <property type="project" value="UniProtKB-KW"/>
</dbReference>
<dbReference type="GO" id="GO:0005737">
    <property type="term" value="C:cytoplasm"/>
    <property type="evidence" value="ECO:0007669"/>
    <property type="project" value="TreeGrafter"/>
</dbReference>
<dbReference type="AlphaFoldDB" id="A0A0A2XIW2"/>
<dbReference type="NCBIfam" id="TIGR00121">
    <property type="entry name" value="birA_ligase"/>
    <property type="match status" value="1"/>
</dbReference>
<evidence type="ECO:0000259" key="7">
    <source>
        <dbReference type="PROSITE" id="PS51733"/>
    </source>
</evidence>
<proteinExistence type="predicted"/>
<dbReference type="PATRIC" id="fig|1005058.3.peg.1704"/>